<reference evidence="1 2" key="1">
    <citation type="submission" date="2019-10" db="EMBL/GenBank/DDBJ databases">
        <title>Whole genome shotgun sequence of Acrocarpospora pleiomorpha NBRC 16267.</title>
        <authorList>
            <person name="Ichikawa N."/>
            <person name="Kimura A."/>
            <person name="Kitahashi Y."/>
            <person name="Komaki H."/>
            <person name="Oguchi A."/>
        </authorList>
    </citation>
    <scope>NUCLEOTIDE SEQUENCE [LARGE SCALE GENOMIC DNA]</scope>
    <source>
        <strain evidence="1 2">NBRC 16267</strain>
    </source>
</reference>
<dbReference type="CDD" id="cd05403">
    <property type="entry name" value="NT_KNTase_like"/>
    <property type="match status" value="1"/>
</dbReference>
<protein>
    <recommendedName>
        <fullName evidence="3">Polymerase nucleotidyl transferase domain-containing protein</fullName>
    </recommendedName>
</protein>
<evidence type="ECO:0000313" key="1">
    <source>
        <dbReference type="EMBL" id="GES26858.1"/>
    </source>
</evidence>
<dbReference type="Proteomes" id="UP000377595">
    <property type="component" value="Unassembled WGS sequence"/>
</dbReference>
<organism evidence="1 2">
    <name type="scientific">Acrocarpospora pleiomorpha</name>
    <dbReference type="NCBI Taxonomy" id="90975"/>
    <lineage>
        <taxon>Bacteria</taxon>
        <taxon>Bacillati</taxon>
        <taxon>Actinomycetota</taxon>
        <taxon>Actinomycetes</taxon>
        <taxon>Streptosporangiales</taxon>
        <taxon>Streptosporangiaceae</taxon>
        <taxon>Acrocarpospora</taxon>
    </lineage>
</organism>
<dbReference type="RefSeq" id="WP_170322040.1">
    <property type="nucleotide sequence ID" value="NZ_BAAAHM010000063.1"/>
</dbReference>
<dbReference type="EMBL" id="BLAF01000100">
    <property type="protein sequence ID" value="GES26858.1"/>
    <property type="molecule type" value="Genomic_DNA"/>
</dbReference>
<dbReference type="AlphaFoldDB" id="A0A5M3Y648"/>
<dbReference type="SUPFAM" id="SSF81301">
    <property type="entry name" value="Nucleotidyltransferase"/>
    <property type="match status" value="1"/>
</dbReference>
<gene>
    <name evidence="1" type="ORF">Aple_097570</name>
</gene>
<evidence type="ECO:0000313" key="2">
    <source>
        <dbReference type="Proteomes" id="UP000377595"/>
    </source>
</evidence>
<sequence>MIRGDVISALLGMGVPASVLEDFPELPADVEGLLVYGSQARRDAVPGSDLDALALVTAQRPSTDSGYVHVSYYTRKQLSTGIGTLFGAHLKRDAKIVWDRHGHLSRAVEDMGEVDTQRLLARARSLSKLFTSPERDLPKYLFGLLRQARYLLRSCLYAQAIADGSPCFSVRELAVRHRDPYLTRLLASRQPGEATAEDLEQCLSRLRGIVGDFPPNEHGSLEATVVNEWGRPSDILSMAFMALGATGQTSDYAEVEKILL</sequence>
<comment type="caution">
    <text evidence="1">The sequence shown here is derived from an EMBL/GenBank/DDBJ whole genome shotgun (WGS) entry which is preliminary data.</text>
</comment>
<dbReference type="InterPro" id="IPR043519">
    <property type="entry name" value="NT_sf"/>
</dbReference>
<accession>A0A5M3Y648</accession>
<name>A0A5M3Y648_9ACTN</name>
<evidence type="ECO:0008006" key="3">
    <source>
        <dbReference type="Google" id="ProtNLM"/>
    </source>
</evidence>
<proteinExistence type="predicted"/>
<keyword evidence="2" id="KW-1185">Reference proteome</keyword>